<dbReference type="InterPro" id="IPR051710">
    <property type="entry name" value="Phosphatase_SH3-domain"/>
</dbReference>
<dbReference type="Gene3D" id="3.40.50.1240">
    <property type="entry name" value="Phosphoglycerate mutase-like"/>
    <property type="match status" value="1"/>
</dbReference>
<feature type="compositionally biased region" description="Low complexity" evidence="2">
    <location>
        <begin position="139"/>
        <end position="261"/>
    </location>
</feature>
<feature type="compositionally biased region" description="Low complexity" evidence="2">
    <location>
        <begin position="559"/>
        <end position="580"/>
    </location>
</feature>
<feature type="region of interest" description="Disordered" evidence="2">
    <location>
        <begin position="528"/>
        <end position="635"/>
    </location>
</feature>
<feature type="compositionally biased region" description="Polar residues" evidence="2">
    <location>
        <begin position="589"/>
        <end position="606"/>
    </location>
</feature>
<proteinExistence type="predicted"/>
<dbReference type="EMBL" id="CAJNOR010000311">
    <property type="protein sequence ID" value="CAF0876385.1"/>
    <property type="molecule type" value="Genomic_DNA"/>
</dbReference>
<dbReference type="InterPro" id="IPR013078">
    <property type="entry name" value="His_Pase_superF_clade-1"/>
</dbReference>
<feature type="region of interest" description="Disordered" evidence="2">
    <location>
        <begin position="126"/>
        <end position="271"/>
    </location>
</feature>
<dbReference type="CDD" id="cd07067">
    <property type="entry name" value="HP_PGM_like"/>
    <property type="match status" value="1"/>
</dbReference>
<evidence type="ECO:0000313" key="4">
    <source>
        <dbReference type="Proteomes" id="UP000663828"/>
    </source>
</evidence>
<dbReference type="PANTHER" id="PTHR16469">
    <property type="entry name" value="UBIQUITIN-ASSOCIATED AND SH3 DOMAIN-CONTAINING BA-RELATED"/>
    <property type="match status" value="1"/>
</dbReference>
<dbReference type="SUPFAM" id="SSF53254">
    <property type="entry name" value="Phosphoglycerate mutase-like"/>
    <property type="match status" value="1"/>
</dbReference>
<evidence type="ECO:0000313" key="3">
    <source>
        <dbReference type="EMBL" id="CAF0876385.1"/>
    </source>
</evidence>
<dbReference type="Proteomes" id="UP000663828">
    <property type="component" value="Unassembled WGS sequence"/>
</dbReference>
<evidence type="ECO:0000256" key="1">
    <source>
        <dbReference type="PIRSR" id="PIRSR613078-2"/>
    </source>
</evidence>
<dbReference type="AlphaFoldDB" id="A0A813Y3A9"/>
<sequence>MAHSNTFPHSMNSSRRSSTIIPIENQLAQESYEYEFMRLMEEERQLLAAHRLSRRESVVGKPNPYQPLTHPQQQVPLQQQFSHLQLQPQLHGQQPPLQLQQQPSSLQLSQQQSSIQIPVQQQSSIQLPLQQQPQPPLQIPTQQQSPIQLSLQQQPSIQLPLQQHSSIQVQQHPSIQLSQQPSSLQLQQQQQPQPHLQQQQHPSIQLSQQQSSLQLQQQQQQQQPQPHLQQQQHPSIQLPPQHSSLQQQQPQQLQQQRQQQQYYPSSDDRYTNTQAQASATLPRRVLPFLKPLRIVIIRHAERADAVLGSDWSKKSFDRSGRYIRFSEHLPDALPTRSYLHHYVIDVPLTNRGRMHAYKTGKALQFNGYAADICYTSPSLRCVQSADGILNGMDRKTVPMQLEPGLFECYLNDFKRTLCFMTKDELAANNYNIDKSYQSLMPFMRPHDSQLDYYERCRVIMDVITERHMNTGGTILIVAHAPSLEGLTRHLSGGKLQPEKLFDIARRVPFLAMTIVEKSHINSPWLFRTQPLQTGSPQSIPDNSHEITQTSAQLPPSGVQQSLSQQKQQQQQQQQKLSSQQFHPGHFHLEQQSARQNGRPRITSSSIPIDPKKVVKSSTAPNLPTSNSLSEMFRVI</sequence>
<gene>
    <name evidence="3" type="ORF">XAT740_LOCUS6762</name>
</gene>
<dbReference type="Pfam" id="PF00300">
    <property type="entry name" value="His_Phos_1"/>
    <property type="match status" value="1"/>
</dbReference>
<dbReference type="PANTHER" id="PTHR16469:SF27">
    <property type="entry name" value="UBIQUITIN-ASSOCIATED AND SH3 DOMAIN-CONTAINING BA-RELATED"/>
    <property type="match status" value="1"/>
</dbReference>
<evidence type="ECO:0000256" key="2">
    <source>
        <dbReference type="SAM" id="MobiDB-lite"/>
    </source>
</evidence>
<feature type="compositionally biased region" description="Polar residues" evidence="2">
    <location>
        <begin position="529"/>
        <end position="553"/>
    </location>
</feature>
<organism evidence="3 4">
    <name type="scientific">Adineta ricciae</name>
    <name type="common">Rotifer</name>
    <dbReference type="NCBI Taxonomy" id="249248"/>
    <lineage>
        <taxon>Eukaryota</taxon>
        <taxon>Metazoa</taxon>
        <taxon>Spiralia</taxon>
        <taxon>Gnathifera</taxon>
        <taxon>Rotifera</taxon>
        <taxon>Eurotatoria</taxon>
        <taxon>Bdelloidea</taxon>
        <taxon>Adinetida</taxon>
        <taxon>Adinetidae</taxon>
        <taxon>Adineta</taxon>
    </lineage>
</organism>
<accession>A0A813Y3A9</accession>
<feature type="compositionally biased region" description="Polar residues" evidence="2">
    <location>
        <begin position="615"/>
        <end position="629"/>
    </location>
</feature>
<dbReference type="InterPro" id="IPR029033">
    <property type="entry name" value="His_PPase_superfam"/>
</dbReference>
<keyword evidence="4" id="KW-1185">Reference proteome</keyword>
<comment type="caution">
    <text evidence="3">The sequence shown here is derived from an EMBL/GenBank/DDBJ whole genome shotgun (WGS) entry which is preliminary data.</text>
</comment>
<name>A0A813Y3A9_ADIRI</name>
<protein>
    <submittedName>
        <fullName evidence="3">Uncharacterized protein</fullName>
    </submittedName>
</protein>
<reference evidence="3" key="1">
    <citation type="submission" date="2021-02" db="EMBL/GenBank/DDBJ databases">
        <authorList>
            <person name="Nowell W R."/>
        </authorList>
    </citation>
    <scope>NUCLEOTIDE SEQUENCE</scope>
</reference>
<feature type="binding site" evidence="1">
    <location>
        <position position="380"/>
    </location>
    <ligand>
        <name>substrate</name>
    </ligand>
</feature>